<organism evidence="9 10">
    <name type="scientific">Scleroderma citrinum Foug A</name>
    <dbReference type="NCBI Taxonomy" id="1036808"/>
    <lineage>
        <taxon>Eukaryota</taxon>
        <taxon>Fungi</taxon>
        <taxon>Dikarya</taxon>
        <taxon>Basidiomycota</taxon>
        <taxon>Agaricomycotina</taxon>
        <taxon>Agaricomycetes</taxon>
        <taxon>Agaricomycetidae</taxon>
        <taxon>Boletales</taxon>
        <taxon>Sclerodermatineae</taxon>
        <taxon>Sclerodermataceae</taxon>
        <taxon>Scleroderma</taxon>
    </lineage>
</organism>
<feature type="transmembrane region" description="Helical" evidence="7">
    <location>
        <begin position="175"/>
        <end position="195"/>
    </location>
</feature>
<dbReference type="HOGENOM" id="CLU_007946_12_1_1"/>
<feature type="transmembrane region" description="Helical" evidence="7">
    <location>
        <begin position="377"/>
        <end position="399"/>
    </location>
</feature>
<keyword evidence="4" id="KW-0029">Amino-acid transport</keyword>
<feature type="transmembrane region" description="Helical" evidence="7">
    <location>
        <begin position="509"/>
        <end position="527"/>
    </location>
</feature>
<evidence type="ECO:0000256" key="4">
    <source>
        <dbReference type="ARBA" id="ARBA00022970"/>
    </source>
</evidence>
<reference evidence="10" key="2">
    <citation type="submission" date="2015-01" db="EMBL/GenBank/DDBJ databases">
        <title>Evolutionary Origins and Diversification of the Mycorrhizal Mutualists.</title>
        <authorList>
            <consortium name="DOE Joint Genome Institute"/>
            <consortium name="Mycorrhizal Genomics Consortium"/>
            <person name="Kohler A."/>
            <person name="Kuo A."/>
            <person name="Nagy L.G."/>
            <person name="Floudas D."/>
            <person name="Copeland A."/>
            <person name="Barry K.W."/>
            <person name="Cichocki N."/>
            <person name="Veneault-Fourrey C."/>
            <person name="LaButti K."/>
            <person name="Lindquist E.A."/>
            <person name="Lipzen A."/>
            <person name="Lundell T."/>
            <person name="Morin E."/>
            <person name="Murat C."/>
            <person name="Riley R."/>
            <person name="Ohm R."/>
            <person name="Sun H."/>
            <person name="Tunlid A."/>
            <person name="Henrissat B."/>
            <person name="Grigoriev I.V."/>
            <person name="Hibbett D.S."/>
            <person name="Martin F."/>
        </authorList>
    </citation>
    <scope>NUCLEOTIDE SEQUENCE [LARGE SCALE GENOMIC DNA]</scope>
    <source>
        <strain evidence="10">Foug A</strain>
    </source>
</reference>
<evidence type="ECO:0000313" key="9">
    <source>
        <dbReference type="EMBL" id="KIM68240.1"/>
    </source>
</evidence>
<dbReference type="Pfam" id="PF00324">
    <property type="entry name" value="AA_permease"/>
    <property type="match status" value="1"/>
</dbReference>
<evidence type="ECO:0000256" key="7">
    <source>
        <dbReference type="SAM" id="Phobius"/>
    </source>
</evidence>
<evidence type="ECO:0000256" key="1">
    <source>
        <dbReference type="ARBA" id="ARBA00004141"/>
    </source>
</evidence>
<evidence type="ECO:0000259" key="8">
    <source>
        <dbReference type="Pfam" id="PF00324"/>
    </source>
</evidence>
<keyword evidence="2" id="KW-0813">Transport</keyword>
<evidence type="ECO:0000256" key="2">
    <source>
        <dbReference type="ARBA" id="ARBA00022448"/>
    </source>
</evidence>
<keyword evidence="5 7" id="KW-1133">Transmembrane helix</keyword>
<dbReference type="Gene3D" id="1.20.1740.10">
    <property type="entry name" value="Amino acid/polyamine transporter I"/>
    <property type="match status" value="1"/>
</dbReference>
<dbReference type="GO" id="GO:0015171">
    <property type="term" value="F:amino acid transmembrane transporter activity"/>
    <property type="evidence" value="ECO:0007669"/>
    <property type="project" value="TreeGrafter"/>
</dbReference>
<reference evidence="9 10" key="1">
    <citation type="submission" date="2014-04" db="EMBL/GenBank/DDBJ databases">
        <authorList>
            <consortium name="DOE Joint Genome Institute"/>
            <person name="Kuo A."/>
            <person name="Kohler A."/>
            <person name="Nagy L.G."/>
            <person name="Floudas D."/>
            <person name="Copeland A."/>
            <person name="Barry K.W."/>
            <person name="Cichocki N."/>
            <person name="Veneault-Fourrey C."/>
            <person name="LaButti K."/>
            <person name="Lindquist E.A."/>
            <person name="Lipzen A."/>
            <person name="Lundell T."/>
            <person name="Morin E."/>
            <person name="Murat C."/>
            <person name="Sun H."/>
            <person name="Tunlid A."/>
            <person name="Henrissat B."/>
            <person name="Grigoriev I.V."/>
            <person name="Hibbett D.S."/>
            <person name="Martin F."/>
            <person name="Nordberg H.P."/>
            <person name="Cantor M.N."/>
            <person name="Hua S.X."/>
        </authorList>
    </citation>
    <scope>NUCLEOTIDE SEQUENCE [LARGE SCALE GENOMIC DNA]</scope>
    <source>
        <strain evidence="9 10">Foug A</strain>
    </source>
</reference>
<dbReference type="PROSITE" id="PS00218">
    <property type="entry name" value="AMINO_ACID_PERMEASE_1"/>
    <property type="match status" value="1"/>
</dbReference>
<evidence type="ECO:0000256" key="5">
    <source>
        <dbReference type="ARBA" id="ARBA00022989"/>
    </source>
</evidence>
<gene>
    <name evidence="9" type="ORF">SCLCIDRAFT_1209652</name>
</gene>
<sequence>MAEDHTTTPSAGGSSEVPVETFSIDDHEQAIPHRSPRLPPRRLKQRHIAGTLGTGLFLGSGQALSGAGPVGALIAYSLVGTVAYSSLCSLGEMTSFAPVPGSFPYYAARWVDPALGFAVGHFWLVVTVPVELSGVQLLTQFYYNGQSDAAGCDAVNNSTNSTPVMQNPTILRPSISYPVTVAAWAASCVINIFGARFVVSNVCTSQLNVLLVCLITGLIIAGLVIDLGGAPTKDRLGFRYWKNPGVFARAHLVEDDIQLDRFLGVMSVIVQAAFSFQGMEIAAIAASETESPRRNVAKAIRKSFFRILFFYILGIFVAGLIVPFDSPLLLQPFQSASTASAIVSPYVIAMKCVSIRVLPQVVNAGLITSAFSAGNSFLFAASRILFGLAVQGQAPAFFLRTTNNGVPIVAVLFTGSFGLLSLMGVSQHPQKVFQWLVNLSTVGDFFSWATINLTYYYFYCGLKQQGRDRKNLQYWSRLQPWLSIWGVFWCTIFILISGFQVFWRFNASDFFSAYINIPIFLGLYLLWKISKKTEMWIPEDMDFDSGIPTLEETELPYRRPNGFWGKFADAVF</sequence>
<dbReference type="EMBL" id="KN822010">
    <property type="protein sequence ID" value="KIM68240.1"/>
    <property type="molecule type" value="Genomic_DNA"/>
</dbReference>
<dbReference type="AlphaFoldDB" id="A0A0C3E636"/>
<keyword evidence="10" id="KW-1185">Reference proteome</keyword>
<dbReference type="Proteomes" id="UP000053989">
    <property type="component" value="Unassembled WGS sequence"/>
</dbReference>
<dbReference type="InterPro" id="IPR004841">
    <property type="entry name" value="AA-permease/SLC12A_dom"/>
</dbReference>
<dbReference type="STRING" id="1036808.A0A0C3E636"/>
<feature type="transmembrane region" description="Helical" evidence="7">
    <location>
        <begin position="304"/>
        <end position="324"/>
    </location>
</feature>
<feature type="transmembrane region" description="Helical" evidence="7">
    <location>
        <begin position="406"/>
        <end position="425"/>
    </location>
</feature>
<dbReference type="GO" id="GO:0016020">
    <property type="term" value="C:membrane"/>
    <property type="evidence" value="ECO:0007669"/>
    <property type="project" value="UniProtKB-SubCell"/>
</dbReference>
<keyword evidence="3 7" id="KW-0812">Transmembrane</keyword>
<name>A0A0C3E636_9AGAM</name>
<proteinExistence type="predicted"/>
<accession>A0A0C3E636</accession>
<feature type="transmembrane region" description="Helical" evidence="7">
    <location>
        <begin position="207"/>
        <end position="225"/>
    </location>
</feature>
<protein>
    <recommendedName>
        <fullName evidence="8">Amino acid permease/ SLC12A domain-containing protein</fullName>
    </recommendedName>
</protein>
<evidence type="ECO:0000313" key="10">
    <source>
        <dbReference type="Proteomes" id="UP000053989"/>
    </source>
</evidence>
<feature type="transmembrane region" description="Helical" evidence="7">
    <location>
        <begin position="445"/>
        <end position="462"/>
    </location>
</feature>
<dbReference type="PIRSF" id="PIRSF006060">
    <property type="entry name" value="AA_transporter"/>
    <property type="match status" value="1"/>
</dbReference>
<evidence type="ECO:0000256" key="6">
    <source>
        <dbReference type="ARBA" id="ARBA00023136"/>
    </source>
</evidence>
<dbReference type="InterPro" id="IPR004840">
    <property type="entry name" value="Amino_acid_permease_CS"/>
</dbReference>
<dbReference type="PANTHER" id="PTHR43341:SF4">
    <property type="entry name" value="ARGININE PERMEASE CAN1-RELATED"/>
    <property type="match status" value="1"/>
</dbReference>
<keyword evidence="6 7" id="KW-0472">Membrane</keyword>
<dbReference type="OrthoDB" id="2676771at2759"/>
<dbReference type="InterPro" id="IPR050524">
    <property type="entry name" value="APC_YAT"/>
</dbReference>
<evidence type="ECO:0000256" key="3">
    <source>
        <dbReference type="ARBA" id="ARBA00022692"/>
    </source>
</evidence>
<feature type="domain" description="Amino acid permease/ SLC12A" evidence="8">
    <location>
        <begin position="48"/>
        <end position="533"/>
    </location>
</feature>
<dbReference type="InParanoid" id="A0A0C3E636"/>
<dbReference type="PANTHER" id="PTHR43341">
    <property type="entry name" value="AMINO ACID PERMEASE"/>
    <property type="match status" value="1"/>
</dbReference>
<comment type="subcellular location">
    <subcellularLocation>
        <location evidence="1">Membrane</location>
        <topology evidence="1">Multi-pass membrane protein</topology>
    </subcellularLocation>
</comment>
<feature type="transmembrane region" description="Helical" evidence="7">
    <location>
        <begin position="262"/>
        <end position="283"/>
    </location>
</feature>
<feature type="transmembrane region" description="Helical" evidence="7">
    <location>
        <begin position="482"/>
        <end position="503"/>
    </location>
</feature>